<keyword evidence="5" id="KW-1003">Cell membrane</keyword>
<dbReference type="Gene3D" id="3.30.460.20">
    <property type="entry name" value="CorA soluble domain-like"/>
    <property type="match status" value="1"/>
</dbReference>
<dbReference type="Proteomes" id="UP000192656">
    <property type="component" value="Unassembled WGS sequence"/>
</dbReference>
<keyword evidence="15" id="KW-1185">Reference proteome</keyword>
<dbReference type="Gene3D" id="1.20.58.340">
    <property type="entry name" value="Magnesium transport protein CorA, transmembrane region"/>
    <property type="match status" value="2"/>
</dbReference>
<proteinExistence type="inferred from homology"/>
<comment type="catalytic activity">
    <reaction evidence="12">
        <text>Mg(2+)(in) = Mg(2+)(out)</text>
        <dbReference type="Rhea" id="RHEA:29827"/>
        <dbReference type="ChEBI" id="CHEBI:18420"/>
    </reaction>
</comment>
<organism evidence="14 15">
    <name type="scientific">Fulvimarina manganoxydans</name>
    <dbReference type="NCBI Taxonomy" id="937218"/>
    <lineage>
        <taxon>Bacteria</taxon>
        <taxon>Pseudomonadati</taxon>
        <taxon>Pseudomonadota</taxon>
        <taxon>Alphaproteobacteria</taxon>
        <taxon>Hyphomicrobiales</taxon>
        <taxon>Aurantimonadaceae</taxon>
        <taxon>Fulvimarina</taxon>
    </lineage>
</organism>
<feature type="transmembrane region" description="Helical" evidence="13">
    <location>
        <begin position="326"/>
        <end position="346"/>
    </location>
</feature>
<dbReference type="GO" id="GO:0015095">
    <property type="term" value="F:magnesium ion transmembrane transporter activity"/>
    <property type="evidence" value="ECO:0007669"/>
    <property type="project" value="TreeGrafter"/>
</dbReference>
<dbReference type="CDD" id="cd12837">
    <property type="entry name" value="EcCorA-like_u1"/>
    <property type="match status" value="1"/>
</dbReference>
<evidence type="ECO:0000256" key="11">
    <source>
        <dbReference type="ARBA" id="ARBA00023136"/>
    </source>
</evidence>
<dbReference type="InterPro" id="IPR050829">
    <property type="entry name" value="CorA_MIT"/>
</dbReference>
<dbReference type="GO" id="GO:0015087">
    <property type="term" value="F:cobalt ion transmembrane transporter activity"/>
    <property type="evidence" value="ECO:0007669"/>
    <property type="project" value="TreeGrafter"/>
</dbReference>
<dbReference type="InterPro" id="IPR045861">
    <property type="entry name" value="CorA_cytoplasmic_dom"/>
</dbReference>
<evidence type="ECO:0000256" key="7">
    <source>
        <dbReference type="ARBA" id="ARBA00022692"/>
    </source>
</evidence>
<dbReference type="GO" id="GO:0015099">
    <property type="term" value="F:nickel cation transmembrane transporter activity"/>
    <property type="evidence" value="ECO:0007669"/>
    <property type="project" value="TreeGrafter"/>
</dbReference>
<dbReference type="FunFam" id="1.20.58.340:FF:000001">
    <property type="entry name" value="Magnesium transport protein CorA"/>
    <property type="match status" value="1"/>
</dbReference>
<keyword evidence="10" id="KW-0406">Ion transport</keyword>
<evidence type="ECO:0000256" key="9">
    <source>
        <dbReference type="ARBA" id="ARBA00022989"/>
    </source>
</evidence>
<comment type="similarity">
    <text evidence="2">Belongs to the CorA metal ion transporter (MIT) (TC 1.A.35) family.</text>
</comment>
<feature type="transmembrane region" description="Helical" evidence="13">
    <location>
        <begin position="291"/>
        <end position="314"/>
    </location>
</feature>
<evidence type="ECO:0000313" key="15">
    <source>
        <dbReference type="Proteomes" id="UP000192656"/>
    </source>
</evidence>
<evidence type="ECO:0000256" key="12">
    <source>
        <dbReference type="ARBA" id="ARBA00034269"/>
    </source>
</evidence>
<keyword evidence="4" id="KW-0813">Transport</keyword>
<keyword evidence="11 13" id="KW-0472">Membrane</keyword>
<dbReference type="InterPro" id="IPR045863">
    <property type="entry name" value="CorA_TM1_TM2"/>
</dbReference>
<reference evidence="14 15" key="1">
    <citation type="submission" date="2017-04" db="EMBL/GenBank/DDBJ databases">
        <authorList>
            <person name="Afonso C.L."/>
            <person name="Miller P.J."/>
            <person name="Scott M.A."/>
            <person name="Spackman E."/>
            <person name="Goraichik I."/>
            <person name="Dimitrov K.M."/>
            <person name="Suarez D.L."/>
            <person name="Swayne D.E."/>
        </authorList>
    </citation>
    <scope>NUCLEOTIDE SEQUENCE [LARGE SCALE GENOMIC DNA]</scope>
    <source>
        <strain evidence="14 15">CGMCC 1.10972</strain>
    </source>
</reference>
<dbReference type="EMBL" id="FWXR01000030">
    <property type="protein sequence ID" value="SMD11791.1"/>
    <property type="molecule type" value="Genomic_DNA"/>
</dbReference>
<dbReference type="RefSeq" id="WP_084412685.1">
    <property type="nucleotide sequence ID" value="NZ_FWXR01000030.1"/>
</dbReference>
<name>A0A1W2EQ25_9HYPH</name>
<dbReference type="Pfam" id="PF01544">
    <property type="entry name" value="CorA"/>
    <property type="match status" value="1"/>
</dbReference>
<comment type="subcellular location">
    <subcellularLocation>
        <location evidence="1">Cell inner membrane</location>
        <topology evidence="1">Multi-pass membrane protein</topology>
    </subcellularLocation>
</comment>
<dbReference type="SUPFAM" id="SSF144083">
    <property type="entry name" value="Magnesium transport protein CorA, transmembrane region"/>
    <property type="match status" value="1"/>
</dbReference>
<evidence type="ECO:0000256" key="6">
    <source>
        <dbReference type="ARBA" id="ARBA00022519"/>
    </source>
</evidence>
<sequence length="352" mass="38813">MIQAFIPLENRMARRLSPADAIPGEAAWLDLSNPTAQEIEAVETLCGIDIPTPEEMREIEVSSRLYSEDGADFMTVAVLYGLDDGRPAFAPVTFMLTRERLITLRYSEPKSFMIFAARLCQDPSIAGILKENAKPLPGSVSAMPAAGTERQNGLAERLLIGLLETIVDRMADLLETISADLDKIADDIFSSSASKKPTGTEDFKKLLQRIGAAGDLTSRVREALATFDRLMPFLQLALDSRGKGMKDARAHIKIMARDVHSLNDFVAFLSNKTTFLLDTTVGMISIEQNGIIKIFSVASVAFLPPTLIASIYGMNFQYMPELSWSFGYPMAVCAMVLSAVLPMMFFRMKGWF</sequence>
<accession>A0A1W2EQ25</accession>
<evidence type="ECO:0000256" key="5">
    <source>
        <dbReference type="ARBA" id="ARBA00022475"/>
    </source>
</evidence>
<keyword evidence="9 13" id="KW-1133">Transmembrane helix</keyword>
<dbReference type="PANTHER" id="PTHR47685">
    <property type="entry name" value="MAGNESIUM TRANSPORT PROTEIN CORA"/>
    <property type="match status" value="1"/>
</dbReference>
<evidence type="ECO:0000256" key="4">
    <source>
        <dbReference type="ARBA" id="ARBA00022448"/>
    </source>
</evidence>
<dbReference type="STRING" id="937218.SAMN06297251_13015"/>
<keyword evidence="8" id="KW-0460">Magnesium</keyword>
<protein>
    <recommendedName>
        <fullName evidence="3">Magnesium transport protein CorA</fullName>
    </recommendedName>
</protein>
<gene>
    <name evidence="14" type="ORF">SAMN06297251_13015</name>
</gene>
<dbReference type="InterPro" id="IPR002523">
    <property type="entry name" value="MgTranspt_CorA/ZnTranspt_ZntB"/>
</dbReference>
<dbReference type="AlphaFoldDB" id="A0A1W2EQ25"/>
<dbReference type="SUPFAM" id="SSF143865">
    <property type="entry name" value="CorA soluble domain-like"/>
    <property type="match status" value="1"/>
</dbReference>
<evidence type="ECO:0000313" key="14">
    <source>
        <dbReference type="EMBL" id="SMD11791.1"/>
    </source>
</evidence>
<evidence type="ECO:0000256" key="13">
    <source>
        <dbReference type="SAM" id="Phobius"/>
    </source>
</evidence>
<evidence type="ECO:0000256" key="3">
    <source>
        <dbReference type="ARBA" id="ARBA00019439"/>
    </source>
</evidence>
<keyword evidence="6" id="KW-0997">Cell inner membrane</keyword>
<evidence type="ECO:0000256" key="2">
    <source>
        <dbReference type="ARBA" id="ARBA00009765"/>
    </source>
</evidence>
<evidence type="ECO:0000256" key="8">
    <source>
        <dbReference type="ARBA" id="ARBA00022842"/>
    </source>
</evidence>
<dbReference type="PANTHER" id="PTHR47685:SF1">
    <property type="entry name" value="MAGNESIUM TRANSPORT PROTEIN CORA"/>
    <property type="match status" value="1"/>
</dbReference>
<evidence type="ECO:0000256" key="10">
    <source>
        <dbReference type="ARBA" id="ARBA00023065"/>
    </source>
</evidence>
<evidence type="ECO:0000256" key="1">
    <source>
        <dbReference type="ARBA" id="ARBA00004429"/>
    </source>
</evidence>
<dbReference type="GO" id="GO:0005886">
    <property type="term" value="C:plasma membrane"/>
    <property type="evidence" value="ECO:0007669"/>
    <property type="project" value="UniProtKB-SubCell"/>
</dbReference>
<keyword evidence="7 13" id="KW-0812">Transmembrane</keyword>